<dbReference type="PANTHER" id="PTHR43685:SF11">
    <property type="entry name" value="GLYCOSYLTRANSFERASE TAGX-RELATED"/>
    <property type="match status" value="1"/>
</dbReference>
<organism evidence="2 3">
    <name type="scientific">Gluconacetobacter dulcium</name>
    <dbReference type="NCBI Taxonomy" id="2729096"/>
    <lineage>
        <taxon>Bacteria</taxon>
        <taxon>Pseudomonadati</taxon>
        <taxon>Pseudomonadota</taxon>
        <taxon>Alphaproteobacteria</taxon>
        <taxon>Acetobacterales</taxon>
        <taxon>Acetobacteraceae</taxon>
        <taxon>Gluconacetobacter</taxon>
    </lineage>
</organism>
<dbReference type="RefSeq" id="WP_183008979.1">
    <property type="nucleotide sequence ID" value="NZ_JABEQP010000004.1"/>
</dbReference>
<dbReference type="EMBL" id="JABEQP010000004">
    <property type="protein sequence ID" value="MBB2197653.1"/>
    <property type="molecule type" value="Genomic_DNA"/>
</dbReference>
<feature type="domain" description="Glycosyltransferase 2-like" evidence="1">
    <location>
        <begin position="6"/>
        <end position="137"/>
    </location>
</feature>
<dbReference type="Pfam" id="PF00535">
    <property type="entry name" value="Glycos_transf_2"/>
    <property type="match status" value="1"/>
</dbReference>
<dbReference type="GO" id="GO:0016740">
    <property type="term" value="F:transferase activity"/>
    <property type="evidence" value="ECO:0007669"/>
    <property type="project" value="UniProtKB-KW"/>
</dbReference>
<dbReference type="Gene3D" id="3.90.550.10">
    <property type="entry name" value="Spore Coat Polysaccharide Biosynthesis Protein SpsA, Chain A"/>
    <property type="match status" value="1"/>
</dbReference>
<comment type="caution">
    <text evidence="2">The sequence shown here is derived from an EMBL/GenBank/DDBJ whole genome shotgun (WGS) entry which is preliminary data.</text>
</comment>
<dbReference type="SUPFAM" id="SSF53448">
    <property type="entry name" value="Nucleotide-diphospho-sugar transferases"/>
    <property type="match status" value="1"/>
</dbReference>
<dbReference type="InterPro" id="IPR050834">
    <property type="entry name" value="Glycosyltransf_2"/>
</dbReference>
<dbReference type="PANTHER" id="PTHR43685">
    <property type="entry name" value="GLYCOSYLTRANSFERASE"/>
    <property type="match status" value="1"/>
</dbReference>
<proteinExistence type="predicted"/>
<evidence type="ECO:0000313" key="2">
    <source>
        <dbReference type="EMBL" id="MBB2197653.1"/>
    </source>
</evidence>
<keyword evidence="2" id="KW-0808">Transferase</keyword>
<accession>A0A7W4JZM3</accession>
<protein>
    <submittedName>
        <fullName evidence="2">Glycosyltransferase family 2 protein</fullName>
    </submittedName>
</protein>
<reference evidence="2 3" key="1">
    <citation type="submission" date="2020-04" db="EMBL/GenBank/DDBJ databases">
        <title>Description of novel Gluconacetobacter.</title>
        <authorList>
            <person name="Sombolestani A."/>
        </authorList>
    </citation>
    <scope>NUCLEOTIDE SEQUENCE [LARGE SCALE GENOMIC DNA]</scope>
    <source>
        <strain evidence="2 3">LMG 22058</strain>
    </source>
</reference>
<dbReference type="InterPro" id="IPR001173">
    <property type="entry name" value="Glyco_trans_2-like"/>
</dbReference>
<sequence length="340" mass="39909">MQIDVSIVLTTYNSEKFIKETINCILNQNYHNYEVIIIDDNSTDNTREIISSIEDKKISYVVFNKKNMGAGYSRNVGLFKACGEYIIFLDDDDLYHPDMVGIAFGEAKRKELDILVFGSIGRNKKTNTDFHIPGAIRKDLLPQKPVFSALNVKKDVFHCMTWWCWDKIIKRSAIMESGIRFQEIRTTNDLFFMASMFLYANRISFIEKKFVIHVFDREGSLSNTRNKSYNCVISALRSLFLYMNGNNIFHTYRESYYNYCINFLLYHIFSLKGDDFCCLYKESVLFFDEINLDFSCLYDQNTKIKYLNMKAMEPVDYLLNTISETKEVIDHLVDLLKKQH</sequence>
<gene>
    <name evidence="2" type="ORF">HLH44_09305</name>
</gene>
<dbReference type="AlphaFoldDB" id="A0A7W4JZM3"/>
<dbReference type="InterPro" id="IPR029044">
    <property type="entry name" value="Nucleotide-diphossugar_trans"/>
</dbReference>
<name>A0A7W4JZM3_9PROT</name>
<evidence type="ECO:0000313" key="3">
    <source>
        <dbReference type="Proteomes" id="UP000530320"/>
    </source>
</evidence>
<dbReference type="CDD" id="cd00761">
    <property type="entry name" value="Glyco_tranf_GTA_type"/>
    <property type="match status" value="1"/>
</dbReference>
<dbReference type="Proteomes" id="UP000530320">
    <property type="component" value="Unassembled WGS sequence"/>
</dbReference>
<evidence type="ECO:0000259" key="1">
    <source>
        <dbReference type="Pfam" id="PF00535"/>
    </source>
</evidence>